<evidence type="ECO:0000313" key="4">
    <source>
        <dbReference type="Proteomes" id="UP000271889"/>
    </source>
</evidence>
<dbReference type="SUPFAM" id="SSF54236">
    <property type="entry name" value="Ubiquitin-like"/>
    <property type="match status" value="1"/>
</dbReference>
<dbReference type="InterPro" id="IPR018979">
    <property type="entry name" value="FERM_N"/>
</dbReference>
<dbReference type="EMBL" id="UYRV01003765">
    <property type="protein sequence ID" value="VDK50669.1"/>
    <property type="molecule type" value="Genomic_DNA"/>
</dbReference>
<name>A0A3P6QPE1_CYLGO</name>
<feature type="domain" description="FERM" evidence="2">
    <location>
        <begin position="20"/>
        <end position="129"/>
    </location>
</feature>
<dbReference type="AlphaFoldDB" id="A0A3P6QPE1"/>
<evidence type="ECO:0000259" key="2">
    <source>
        <dbReference type="PROSITE" id="PS50057"/>
    </source>
</evidence>
<dbReference type="PANTHER" id="PTHR13429:SF5">
    <property type="entry name" value="PROTEIN EXPANDED"/>
    <property type="match status" value="1"/>
</dbReference>
<dbReference type="InterPro" id="IPR047145">
    <property type="entry name" value="FRMD6-like"/>
</dbReference>
<evidence type="ECO:0000256" key="1">
    <source>
        <dbReference type="SAM" id="Phobius"/>
    </source>
</evidence>
<reference evidence="3 4" key="1">
    <citation type="submission" date="2018-11" db="EMBL/GenBank/DDBJ databases">
        <authorList>
            <consortium name="Pathogen Informatics"/>
        </authorList>
    </citation>
    <scope>NUCLEOTIDE SEQUENCE [LARGE SCALE GENOMIC DNA]</scope>
</reference>
<dbReference type="GO" id="GO:0035332">
    <property type="term" value="P:positive regulation of hippo signaling"/>
    <property type="evidence" value="ECO:0007669"/>
    <property type="project" value="TreeGrafter"/>
</dbReference>
<gene>
    <name evidence="3" type="ORF">CGOC_LOCUS1843</name>
</gene>
<dbReference type="Gene3D" id="3.10.20.90">
    <property type="entry name" value="Phosphatidylinositol 3-kinase Catalytic Subunit, Chain A, domain 1"/>
    <property type="match status" value="1"/>
</dbReference>
<dbReference type="GO" id="GO:0098592">
    <property type="term" value="C:cytoplasmic side of apical plasma membrane"/>
    <property type="evidence" value="ECO:0007669"/>
    <property type="project" value="TreeGrafter"/>
</dbReference>
<accession>A0A3P6QPE1</accession>
<dbReference type="OrthoDB" id="5957665at2759"/>
<organism evidence="3 4">
    <name type="scientific">Cylicostephanus goldi</name>
    <name type="common">Nematode worm</name>
    <dbReference type="NCBI Taxonomy" id="71465"/>
    <lineage>
        <taxon>Eukaryota</taxon>
        <taxon>Metazoa</taxon>
        <taxon>Ecdysozoa</taxon>
        <taxon>Nematoda</taxon>
        <taxon>Chromadorea</taxon>
        <taxon>Rhabditida</taxon>
        <taxon>Rhabditina</taxon>
        <taxon>Rhabditomorpha</taxon>
        <taxon>Strongyloidea</taxon>
        <taxon>Strongylidae</taxon>
        <taxon>Cylicostephanus</taxon>
    </lineage>
</organism>
<evidence type="ECO:0000313" key="3">
    <source>
        <dbReference type="EMBL" id="VDK50669.1"/>
    </source>
</evidence>
<dbReference type="Proteomes" id="UP000271889">
    <property type="component" value="Unassembled WGS sequence"/>
</dbReference>
<dbReference type="PROSITE" id="PS50057">
    <property type="entry name" value="FERM_3"/>
    <property type="match status" value="1"/>
</dbReference>
<keyword evidence="1" id="KW-0812">Transmembrane</keyword>
<dbReference type="InterPro" id="IPR029071">
    <property type="entry name" value="Ubiquitin-like_domsf"/>
</dbReference>
<sequence length="129" mass="14978">MIPGPAVVSPSIHNIRPGQTYVTVQTLTKENLVIVVNQKTKVHDVLWKCGEILEITEDKLFGLALRQPTEGIGGDQPRHEYFFLDPAQKIVKYAPKQPRFSNWILQFFLRIILFLLYLLIYTMTYLLIY</sequence>
<keyword evidence="4" id="KW-1185">Reference proteome</keyword>
<proteinExistence type="predicted"/>
<dbReference type="Pfam" id="PF09379">
    <property type="entry name" value="FERM_N"/>
    <property type="match status" value="1"/>
</dbReference>
<protein>
    <recommendedName>
        <fullName evidence="2">FERM domain-containing protein</fullName>
    </recommendedName>
</protein>
<keyword evidence="1" id="KW-1133">Transmembrane helix</keyword>
<dbReference type="InterPro" id="IPR000299">
    <property type="entry name" value="FERM_domain"/>
</dbReference>
<dbReference type="PANTHER" id="PTHR13429">
    <property type="entry name" value="FERM DOMAIN (PROTEIN4.1-EZRIN-RADIXIN-MOESIN) FAMILY"/>
    <property type="match status" value="1"/>
</dbReference>
<keyword evidence="1" id="KW-0472">Membrane</keyword>
<feature type="transmembrane region" description="Helical" evidence="1">
    <location>
        <begin position="107"/>
        <end position="128"/>
    </location>
</feature>